<dbReference type="CDD" id="cd17352">
    <property type="entry name" value="MFS_MCT_SLC16"/>
    <property type="match status" value="1"/>
</dbReference>
<reference evidence="6 7" key="1">
    <citation type="journal article" date="2023" name="Elife">
        <title>Identification of key yeast species and microbe-microbe interactions impacting larval growth of Drosophila in the wild.</title>
        <authorList>
            <person name="Mure A."/>
            <person name="Sugiura Y."/>
            <person name="Maeda R."/>
            <person name="Honda K."/>
            <person name="Sakurai N."/>
            <person name="Takahashi Y."/>
            <person name="Watada M."/>
            <person name="Katoh T."/>
            <person name="Gotoh A."/>
            <person name="Gotoh Y."/>
            <person name="Taniguchi I."/>
            <person name="Nakamura K."/>
            <person name="Hayashi T."/>
            <person name="Katayama T."/>
            <person name="Uemura T."/>
            <person name="Hattori Y."/>
        </authorList>
    </citation>
    <scope>NUCLEOTIDE SEQUENCE [LARGE SCALE GENOMIC DNA]</scope>
    <source>
        <strain evidence="6 7">SC-9</strain>
    </source>
</reference>
<name>A0AAV5QI94_9ASCO</name>
<dbReference type="PANTHER" id="PTHR11360">
    <property type="entry name" value="MONOCARBOXYLATE TRANSPORTER"/>
    <property type="match status" value="1"/>
</dbReference>
<evidence type="ECO:0000256" key="2">
    <source>
        <dbReference type="ARBA" id="ARBA00006727"/>
    </source>
</evidence>
<comment type="caution">
    <text evidence="6">The sequence shown here is derived from an EMBL/GenBank/DDBJ whole genome shotgun (WGS) entry which is preliminary data.</text>
</comment>
<sequence>MHTNGLSNTLKNLKSLGPKSDSSLFDMTRLSKSLQLNDSRKKSKKASGDKDLSSRRGSVPENTCSDTDLEGDSEAVDLSEIDFPEGGIKAWCSVLGSFLGLTCTFGSMNSTSAIETYISRNQLSNVSASVVGWIFSIYMCIGLLCGILTGDFFDRRGPRPPIFLGGVLSFIGMFITGSCTEIYQFILAFGVVAGLGSAVQFSSLIGIISHYFNKKRGIAIGIATIGGSVGGAIFPIMLRKLYSNLGFTWAMRIFAFVVLFLDIGAFVFITPRFPPKKNTKKGASFSQKVSTFFKKVLDVEAFKDPRFSFCVLAVTFSEVFLVTSMTYYGSYALFRGNSEDTAYLLITVMNASGIVARIAAGYLSDKVGKFNLMTIMIFLSSLFCLVIWLPLGHLTGGLYAFSVVYGIFSSAVLSLTPLCVGQISRVEDFGKKYSTCYFVVALGTLVGLPISGLFIGSNPTSRNYDNFIIFLSVLGFTGVVCWLISRWYAVKFKLCIY</sequence>
<keyword evidence="4" id="KW-0812">Transmembrane</keyword>
<dbReference type="SUPFAM" id="SSF103473">
    <property type="entry name" value="MFS general substrate transporter"/>
    <property type="match status" value="1"/>
</dbReference>
<dbReference type="Proteomes" id="UP001360560">
    <property type="component" value="Unassembled WGS sequence"/>
</dbReference>
<gene>
    <name evidence="6" type="ORF">DASC09_017260</name>
</gene>
<feature type="transmembrane region" description="Helical" evidence="4">
    <location>
        <begin position="435"/>
        <end position="455"/>
    </location>
</feature>
<dbReference type="InterPro" id="IPR036259">
    <property type="entry name" value="MFS_trans_sf"/>
</dbReference>
<evidence type="ECO:0000256" key="1">
    <source>
        <dbReference type="ARBA" id="ARBA00004141"/>
    </source>
</evidence>
<feature type="transmembrane region" description="Helical" evidence="4">
    <location>
        <begin position="182"/>
        <end position="205"/>
    </location>
</feature>
<dbReference type="PROSITE" id="PS50850">
    <property type="entry name" value="MFS"/>
    <property type="match status" value="1"/>
</dbReference>
<dbReference type="Pfam" id="PF07690">
    <property type="entry name" value="MFS_1"/>
    <property type="match status" value="1"/>
</dbReference>
<feature type="compositionally biased region" description="Polar residues" evidence="3">
    <location>
        <begin position="20"/>
        <end position="37"/>
    </location>
</feature>
<protein>
    <recommendedName>
        <fullName evidence="5">Major facilitator superfamily (MFS) profile domain-containing protein</fullName>
    </recommendedName>
</protein>
<dbReference type="RefSeq" id="XP_064851401.1">
    <property type="nucleotide sequence ID" value="XM_064995329.1"/>
</dbReference>
<feature type="compositionally biased region" description="Polar residues" evidence="3">
    <location>
        <begin position="1"/>
        <end position="12"/>
    </location>
</feature>
<feature type="transmembrane region" description="Helical" evidence="4">
    <location>
        <begin position="370"/>
        <end position="391"/>
    </location>
</feature>
<keyword evidence="4" id="KW-1133">Transmembrane helix</keyword>
<dbReference type="InterPro" id="IPR020846">
    <property type="entry name" value="MFS_dom"/>
</dbReference>
<feature type="domain" description="Major facilitator superfamily (MFS) profile" evidence="5">
    <location>
        <begin position="89"/>
        <end position="489"/>
    </location>
</feature>
<feature type="transmembrane region" description="Helical" evidence="4">
    <location>
        <begin position="309"/>
        <end position="330"/>
    </location>
</feature>
<evidence type="ECO:0000256" key="3">
    <source>
        <dbReference type="SAM" id="MobiDB-lite"/>
    </source>
</evidence>
<dbReference type="InterPro" id="IPR011701">
    <property type="entry name" value="MFS"/>
</dbReference>
<keyword evidence="4" id="KW-0472">Membrane</keyword>
<feature type="transmembrane region" description="Helical" evidence="4">
    <location>
        <begin position="342"/>
        <end position="363"/>
    </location>
</feature>
<evidence type="ECO:0000259" key="5">
    <source>
        <dbReference type="PROSITE" id="PS50850"/>
    </source>
</evidence>
<keyword evidence="7" id="KW-1185">Reference proteome</keyword>
<feature type="transmembrane region" description="Helical" evidence="4">
    <location>
        <begin position="249"/>
        <end position="270"/>
    </location>
</feature>
<comment type="similarity">
    <text evidence="2">Belongs to the major facilitator superfamily. Monocarboxylate porter (TC 2.A.1.13) family.</text>
</comment>
<dbReference type="GO" id="GO:0032218">
    <property type="term" value="P:riboflavin transport"/>
    <property type="evidence" value="ECO:0007669"/>
    <property type="project" value="TreeGrafter"/>
</dbReference>
<organism evidence="6 7">
    <name type="scientific">Saccharomycopsis crataegensis</name>
    <dbReference type="NCBI Taxonomy" id="43959"/>
    <lineage>
        <taxon>Eukaryota</taxon>
        <taxon>Fungi</taxon>
        <taxon>Dikarya</taxon>
        <taxon>Ascomycota</taxon>
        <taxon>Saccharomycotina</taxon>
        <taxon>Saccharomycetes</taxon>
        <taxon>Saccharomycopsidaceae</taxon>
        <taxon>Saccharomycopsis</taxon>
    </lineage>
</organism>
<evidence type="ECO:0000256" key="4">
    <source>
        <dbReference type="SAM" id="Phobius"/>
    </source>
</evidence>
<dbReference type="GO" id="GO:0016020">
    <property type="term" value="C:membrane"/>
    <property type="evidence" value="ECO:0007669"/>
    <property type="project" value="UniProtKB-SubCell"/>
</dbReference>
<dbReference type="Gene3D" id="1.20.1250.20">
    <property type="entry name" value="MFS general substrate transporter like domains"/>
    <property type="match status" value="2"/>
</dbReference>
<dbReference type="EMBL" id="BTFZ01000002">
    <property type="protein sequence ID" value="GMM34401.1"/>
    <property type="molecule type" value="Genomic_DNA"/>
</dbReference>
<dbReference type="InterPro" id="IPR050327">
    <property type="entry name" value="Proton-linked_MCT"/>
</dbReference>
<feature type="region of interest" description="Disordered" evidence="3">
    <location>
        <begin position="1"/>
        <end position="70"/>
    </location>
</feature>
<comment type="subcellular location">
    <subcellularLocation>
        <location evidence="1">Membrane</location>
        <topology evidence="1">Multi-pass membrane protein</topology>
    </subcellularLocation>
</comment>
<dbReference type="GO" id="GO:0022857">
    <property type="term" value="F:transmembrane transporter activity"/>
    <property type="evidence" value="ECO:0007669"/>
    <property type="project" value="InterPro"/>
</dbReference>
<dbReference type="AlphaFoldDB" id="A0AAV5QI94"/>
<feature type="transmembrane region" description="Helical" evidence="4">
    <location>
        <begin position="130"/>
        <end position="148"/>
    </location>
</feature>
<evidence type="ECO:0000313" key="6">
    <source>
        <dbReference type="EMBL" id="GMM34401.1"/>
    </source>
</evidence>
<feature type="transmembrane region" description="Helical" evidence="4">
    <location>
        <begin position="160"/>
        <end position="176"/>
    </location>
</feature>
<dbReference type="GeneID" id="90072380"/>
<feature type="transmembrane region" description="Helical" evidence="4">
    <location>
        <begin position="397"/>
        <end position="423"/>
    </location>
</feature>
<feature type="transmembrane region" description="Helical" evidence="4">
    <location>
        <begin position="467"/>
        <end position="489"/>
    </location>
</feature>
<evidence type="ECO:0000313" key="7">
    <source>
        <dbReference type="Proteomes" id="UP001360560"/>
    </source>
</evidence>
<feature type="transmembrane region" description="Helical" evidence="4">
    <location>
        <begin position="217"/>
        <end position="237"/>
    </location>
</feature>
<proteinExistence type="inferred from homology"/>
<dbReference type="PANTHER" id="PTHR11360:SF177">
    <property type="entry name" value="RIBOFLAVIN TRANSPORTER MCH5"/>
    <property type="match status" value="1"/>
</dbReference>
<accession>A0AAV5QI94</accession>